<evidence type="ECO:0000313" key="2">
    <source>
        <dbReference type="WBParaSite" id="jg14038"/>
    </source>
</evidence>
<accession>A0A915D010</accession>
<proteinExistence type="predicted"/>
<evidence type="ECO:0000313" key="1">
    <source>
        <dbReference type="Proteomes" id="UP000887574"/>
    </source>
</evidence>
<protein>
    <submittedName>
        <fullName evidence="2">Uncharacterized protein</fullName>
    </submittedName>
</protein>
<reference evidence="2" key="1">
    <citation type="submission" date="2022-11" db="UniProtKB">
        <authorList>
            <consortium name="WormBaseParasite"/>
        </authorList>
    </citation>
    <scope>IDENTIFICATION</scope>
</reference>
<name>A0A915D010_9BILA</name>
<dbReference type="AlphaFoldDB" id="A0A915D010"/>
<dbReference type="Proteomes" id="UP000887574">
    <property type="component" value="Unplaced"/>
</dbReference>
<dbReference type="WBParaSite" id="jg14038">
    <property type="protein sequence ID" value="jg14038"/>
    <property type="gene ID" value="jg14038"/>
</dbReference>
<organism evidence="1 2">
    <name type="scientific">Ditylenchus dipsaci</name>
    <dbReference type="NCBI Taxonomy" id="166011"/>
    <lineage>
        <taxon>Eukaryota</taxon>
        <taxon>Metazoa</taxon>
        <taxon>Ecdysozoa</taxon>
        <taxon>Nematoda</taxon>
        <taxon>Chromadorea</taxon>
        <taxon>Rhabditida</taxon>
        <taxon>Tylenchina</taxon>
        <taxon>Tylenchomorpha</taxon>
        <taxon>Sphaerularioidea</taxon>
        <taxon>Anguinidae</taxon>
        <taxon>Anguininae</taxon>
        <taxon>Ditylenchus</taxon>
    </lineage>
</organism>
<keyword evidence="1" id="KW-1185">Reference proteome</keyword>
<sequence length="130" mass="14622">MTLYSSHATKKSDLGNSINQEKYKNLVDMIFDSKKPGFKIIQKAIKNRIGEKNVGRQFTAADPLTVLGFLYPNIVTTKKVFVTIDPKNKSPRGYKMSIKETEDSKLEVVGKIESGLFKEKMEAVFSELTA</sequence>